<evidence type="ECO:0000256" key="3">
    <source>
        <dbReference type="RuleBase" id="RU003476"/>
    </source>
</evidence>
<dbReference type="CDD" id="cd04677">
    <property type="entry name" value="NUDIX_Hydrolase"/>
    <property type="match status" value="1"/>
</dbReference>
<dbReference type="PROSITE" id="PS00893">
    <property type="entry name" value="NUDIX_BOX"/>
    <property type="match status" value="1"/>
</dbReference>
<keyword evidence="6" id="KW-1185">Reference proteome</keyword>
<dbReference type="InterPro" id="IPR020476">
    <property type="entry name" value="Nudix_hydrolase"/>
</dbReference>
<accession>A0ABU8FBL6</accession>
<evidence type="ECO:0000313" key="5">
    <source>
        <dbReference type="EMBL" id="MEI4771685.1"/>
    </source>
</evidence>
<feature type="domain" description="Nudix hydrolase" evidence="4">
    <location>
        <begin position="15"/>
        <end position="146"/>
    </location>
</feature>
<dbReference type="InterPro" id="IPR020084">
    <property type="entry name" value="NUDIX_hydrolase_CS"/>
</dbReference>
<evidence type="ECO:0000313" key="6">
    <source>
        <dbReference type="Proteomes" id="UP001364890"/>
    </source>
</evidence>
<dbReference type="InterPro" id="IPR015797">
    <property type="entry name" value="NUDIX_hydrolase-like_dom_sf"/>
</dbReference>
<organism evidence="5 6">
    <name type="scientific">Psychrobacillus mangrovi</name>
    <dbReference type="NCBI Taxonomy" id="3117745"/>
    <lineage>
        <taxon>Bacteria</taxon>
        <taxon>Bacillati</taxon>
        <taxon>Bacillota</taxon>
        <taxon>Bacilli</taxon>
        <taxon>Bacillales</taxon>
        <taxon>Bacillaceae</taxon>
        <taxon>Psychrobacillus</taxon>
    </lineage>
</organism>
<comment type="caution">
    <text evidence="5">The sequence shown here is derived from an EMBL/GenBank/DDBJ whole genome shotgun (WGS) entry which is preliminary data.</text>
</comment>
<dbReference type="PANTHER" id="PTHR43046:SF2">
    <property type="entry name" value="8-OXO-DGTP DIPHOSPHATASE-RELATED"/>
    <property type="match status" value="1"/>
</dbReference>
<keyword evidence="2 3" id="KW-0378">Hydrolase</keyword>
<evidence type="ECO:0000259" key="4">
    <source>
        <dbReference type="PROSITE" id="PS51462"/>
    </source>
</evidence>
<dbReference type="GO" id="GO:0016787">
    <property type="term" value="F:hydrolase activity"/>
    <property type="evidence" value="ECO:0007669"/>
    <property type="project" value="UniProtKB-KW"/>
</dbReference>
<dbReference type="PANTHER" id="PTHR43046">
    <property type="entry name" value="GDP-MANNOSE MANNOSYL HYDROLASE"/>
    <property type="match status" value="1"/>
</dbReference>
<protein>
    <submittedName>
        <fullName evidence="5">NUDIX hydrolase</fullName>
    </submittedName>
</protein>
<comment type="cofactor">
    <cofactor evidence="1">
        <name>Mg(2+)</name>
        <dbReference type="ChEBI" id="CHEBI:18420"/>
    </cofactor>
</comment>
<reference evidence="5 6" key="1">
    <citation type="submission" date="2024-01" db="EMBL/GenBank/DDBJ databases">
        <title>Seven novel Bacillus-like species.</title>
        <authorList>
            <person name="Liu G."/>
        </authorList>
    </citation>
    <scope>NUCLEOTIDE SEQUENCE [LARGE SCALE GENOMIC DNA]</scope>
    <source>
        <strain evidence="5 6">FJAT-51614</strain>
    </source>
</reference>
<dbReference type="Pfam" id="PF00293">
    <property type="entry name" value="NUDIX"/>
    <property type="match status" value="1"/>
</dbReference>
<dbReference type="PRINTS" id="PR00502">
    <property type="entry name" value="NUDIXFAMILY"/>
</dbReference>
<gene>
    <name evidence="5" type="ORF">WAX74_18860</name>
</gene>
<dbReference type="SUPFAM" id="SSF55811">
    <property type="entry name" value="Nudix"/>
    <property type="match status" value="1"/>
</dbReference>
<dbReference type="InterPro" id="IPR000086">
    <property type="entry name" value="NUDIX_hydrolase_dom"/>
</dbReference>
<dbReference type="EMBL" id="JBAWSY010000025">
    <property type="protein sequence ID" value="MEI4771685.1"/>
    <property type="molecule type" value="Genomic_DNA"/>
</dbReference>
<evidence type="ECO:0000256" key="1">
    <source>
        <dbReference type="ARBA" id="ARBA00001946"/>
    </source>
</evidence>
<dbReference type="Proteomes" id="UP001364890">
    <property type="component" value="Unassembled WGS sequence"/>
</dbReference>
<sequence>MEYYKQLRKYVGHDPLILPGAVVLILNDKREILLQEREQEVFGLPGGLMELGESLEDTARREVLEETGLQLGSLTLCNVYSGPEYYMENPNGDKFYSVTAVYKAFEYIGNITPDENESISLQFFSPKHLPGGILESYRKFIEDEFL</sequence>
<name>A0ABU8FBL6_9BACI</name>
<dbReference type="RefSeq" id="WP_336499236.1">
    <property type="nucleotide sequence ID" value="NZ_JBAWSY010000025.1"/>
</dbReference>
<comment type="similarity">
    <text evidence="3">Belongs to the Nudix hydrolase family.</text>
</comment>
<dbReference type="Gene3D" id="3.90.79.10">
    <property type="entry name" value="Nucleoside Triphosphate Pyrophosphohydrolase"/>
    <property type="match status" value="1"/>
</dbReference>
<proteinExistence type="inferred from homology"/>
<dbReference type="PROSITE" id="PS51462">
    <property type="entry name" value="NUDIX"/>
    <property type="match status" value="1"/>
</dbReference>
<evidence type="ECO:0000256" key="2">
    <source>
        <dbReference type="ARBA" id="ARBA00022801"/>
    </source>
</evidence>